<proteinExistence type="inferred from homology"/>
<comment type="similarity">
    <text evidence="2">Belongs to the bacterial histone-like protein family.</text>
</comment>
<dbReference type="GO" id="GO:0030527">
    <property type="term" value="F:structural constituent of chromatin"/>
    <property type="evidence" value="ECO:0007669"/>
    <property type="project" value="InterPro"/>
</dbReference>
<organism evidence="4 5">
    <name type="scientific">Candidatus Aeolococcus gillhamiae</name>
    <dbReference type="NCBI Taxonomy" id="3127015"/>
    <lineage>
        <taxon>Bacteria</taxon>
        <taxon>Bacillati</taxon>
        <taxon>Candidatus Dormiibacterota</taxon>
        <taxon>Candidatus Dormibacteria</taxon>
        <taxon>Candidatus Aeolococcales</taxon>
        <taxon>Candidatus Aeolococcaceae</taxon>
        <taxon>Candidatus Aeolococcus</taxon>
    </lineage>
</organism>
<evidence type="ECO:0000313" key="4">
    <source>
        <dbReference type="EMBL" id="PZR77604.1"/>
    </source>
</evidence>
<dbReference type="CDD" id="cd13831">
    <property type="entry name" value="HU"/>
    <property type="match status" value="1"/>
</dbReference>
<dbReference type="InterPro" id="IPR010992">
    <property type="entry name" value="IHF-like_DNA-bd_dom_sf"/>
</dbReference>
<dbReference type="PANTHER" id="PTHR33175">
    <property type="entry name" value="DNA-BINDING PROTEIN HU"/>
    <property type="match status" value="1"/>
</dbReference>
<dbReference type="Proteomes" id="UP000248724">
    <property type="component" value="Unassembled WGS sequence"/>
</dbReference>
<reference evidence="4 5" key="1">
    <citation type="journal article" date="2017" name="Nature">
        <title>Atmospheric trace gases support primary production in Antarctic desert surface soil.</title>
        <authorList>
            <person name="Ji M."/>
            <person name="Greening C."/>
            <person name="Vanwonterghem I."/>
            <person name="Carere C.R."/>
            <person name="Bay S.K."/>
            <person name="Steen J.A."/>
            <person name="Montgomery K."/>
            <person name="Lines T."/>
            <person name="Beardall J."/>
            <person name="van Dorst J."/>
            <person name="Snape I."/>
            <person name="Stott M.B."/>
            <person name="Hugenholtz P."/>
            <person name="Ferrari B.C."/>
        </authorList>
    </citation>
    <scope>NUCLEOTIDE SEQUENCE [LARGE SCALE GENOMIC DNA]</scope>
    <source>
        <strain evidence="4">RRmetagenome_bin12</strain>
    </source>
</reference>
<dbReference type="EMBL" id="JAEKNS010000074">
    <property type="protein sequence ID" value="MBJ7594552.1"/>
    <property type="molecule type" value="Genomic_DNA"/>
</dbReference>
<evidence type="ECO:0000313" key="5">
    <source>
        <dbReference type="Proteomes" id="UP000248724"/>
    </source>
</evidence>
<dbReference type="PROSITE" id="PS00045">
    <property type="entry name" value="HISTONE_LIKE"/>
    <property type="match status" value="1"/>
</dbReference>
<evidence type="ECO:0000313" key="3">
    <source>
        <dbReference type="EMBL" id="MBJ7594552.1"/>
    </source>
</evidence>
<reference evidence="4" key="2">
    <citation type="submission" date="2018-05" db="EMBL/GenBank/DDBJ databases">
        <authorList>
            <person name="Ferrari B."/>
        </authorList>
    </citation>
    <scope>NUCLEOTIDE SEQUENCE</scope>
    <source>
        <strain evidence="4">RRmetagenome_bin12</strain>
    </source>
</reference>
<keyword evidence="1 3" id="KW-0238">DNA-binding</keyword>
<dbReference type="EMBL" id="QHBU01000292">
    <property type="protein sequence ID" value="PZR77604.1"/>
    <property type="molecule type" value="Genomic_DNA"/>
</dbReference>
<dbReference type="GO" id="GO:0003677">
    <property type="term" value="F:DNA binding"/>
    <property type="evidence" value="ECO:0007669"/>
    <property type="project" value="UniProtKB-KW"/>
</dbReference>
<evidence type="ECO:0000313" key="6">
    <source>
        <dbReference type="Proteomes" id="UP000606991"/>
    </source>
</evidence>
<dbReference type="AlphaFoldDB" id="A0A2W6A1P6"/>
<dbReference type="InterPro" id="IPR000119">
    <property type="entry name" value="Hist_DNA-bd"/>
</dbReference>
<accession>A0A2W6A1P6</accession>
<dbReference type="GO" id="GO:0005829">
    <property type="term" value="C:cytosol"/>
    <property type="evidence" value="ECO:0007669"/>
    <property type="project" value="TreeGrafter"/>
</dbReference>
<dbReference type="Proteomes" id="UP000606991">
    <property type="component" value="Unassembled WGS sequence"/>
</dbReference>
<evidence type="ECO:0000256" key="1">
    <source>
        <dbReference type="ARBA" id="ARBA00023125"/>
    </source>
</evidence>
<accession>A0A934JT66</accession>
<evidence type="ECO:0000256" key="2">
    <source>
        <dbReference type="RuleBase" id="RU003939"/>
    </source>
</evidence>
<reference evidence="3 6" key="3">
    <citation type="submission" date="2020-10" db="EMBL/GenBank/DDBJ databases">
        <title>Ca. Dormibacterota MAGs.</title>
        <authorList>
            <person name="Montgomery K."/>
        </authorList>
    </citation>
    <scope>NUCLEOTIDE SEQUENCE [LARGE SCALE GENOMIC DNA]</scope>
    <source>
        <strain evidence="3">SC8812_S17_18</strain>
    </source>
</reference>
<dbReference type="SMART" id="SM00411">
    <property type="entry name" value="BHL"/>
    <property type="match status" value="1"/>
</dbReference>
<comment type="caution">
    <text evidence="4">The sequence shown here is derived from an EMBL/GenBank/DDBJ whole genome shotgun (WGS) entry which is preliminary data.</text>
</comment>
<dbReference type="SUPFAM" id="SSF47729">
    <property type="entry name" value="IHF-like DNA-binding proteins"/>
    <property type="match status" value="1"/>
</dbReference>
<dbReference type="PANTHER" id="PTHR33175:SF2">
    <property type="entry name" value="INTEGRATION HOST FACTOR SUBUNIT ALPHA"/>
    <property type="match status" value="1"/>
</dbReference>
<name>A0A2W6A1P6_9BACT</name>
<protein>
    <submittedName>
        <fullName evidence="3">HU family DNA-binding protein</fullName>
    </submittedName>
</protein>
<sequence>MTMANVVTRDVLAEKLAQRAEITMSAARDEVRWFFDTISGALEKGDEVRIHGFGSFKTAQRAARMGRNPRTGEAVSVPARRVVRFAASTTLSSALKNARGAKRGSR</sequence>
<dbReference type="Pfam" id="PF00216">
    <property type="entry name" value="Bac_DNA_binding"/>
    <property type="match status" value="1"/>
</dbReference>
<dbReference type="InterPro" id="IPR020816">
    <property type="entry name" value="Histone-like_DNA-bd_CS"/>
</dbReference>
<dbReference type="Gene3D" id="4.10.520.10">
    <property type="entry name" value="IHF-like DNA-binding proteins"/>
    <property type="match status" value="1"/>
</dbReference>
<dbReference type="PRINTS" id="PR01727">
    <property type="entry name" value="DNABINDINGHU"/>
</dbReference>
<gene>
    <name evidence="4" type="ORF">DLM65_15295</name>
    <name evidence="3" type="ORF">JF886_06750</name>
</gene>